<dbReference type="EMBL" id="PXYV01000121">
    <property type="protein sequence ID" value="PSR19895.1"/>
    <property type="molecule type" value="Genomic_DNA"/>
</dbReference>
<name>A0A2T2WCC8_9FIRM</name>
<evidence type="ECO:0000313" key="2">
    <source>
        <dbReference type="EMBL" id="PSR19895.1"/>
    </source>
</evidence>
<accession>A0A2T2WCC8</accession>
<feature type="non-terminal residue" evidence="2">
    <location>
        <position position="1"/>
    </location>
</feature>
<protein>
    <submittedName>
        <fullName evidence="2">Uncharacterized protein</fullName>
    </submittedName>
</protein>
<keyword evidence="1" id="KW-0812">Transmembrane</keyword>
<evidence type="ECO:0000256" key="1">
    <source>
        <dbReference type="SAM" id="Phobius"/>
    </source>
</evidence>
<dbReference type="Proteomes" id="UP000241848">
    <property type="component" value="Unassembled WGS sequence"/>
</dbReference>
<evidence type="ECO:0000313" key="3">
    <source>
        <dbReference type="Proteomes" id="UP000241848"/>
    </source>
</evidence>
<reference evidence="2 3" key="1">
    <citation type="journal article" date="2014" name="BMC Genomics">
        <title>Comparison of environmental and isolate Sulfobacillus genomes reveals diverse carbon, sulfur, nitrogen, and hydrogen metabolisms.</title>
        <authorList>
            <person name="Justice N.B."/>
            <person name="Norman A."/>
            <person name="Brown C.T."/>
            <person name="Singh A."/>
            <person name="Thomas B.C."/>
            <person name="Banfield J.F."/>
        </authorList>
    </citation>
    <scope>NUCLEOTIDE SEQUENCE [LARGE SCALE GENOMIC DNA]</scope>
    <source>
        <strain evidence="2">AMDSBA3</strain>
    </source>
</reference>
<feature type="transmembrane region" description="Helical" evidence="1">
    <location>
        <begin position="12"/>
        <end position="35"/>
    </location>
</feature>
<proteinExistence type="predicted"/>
<dbReference type="AlphaFoldDB" id="A0A2T2WCC8"/>
<keyword evidence="1" id="KW-1133">Transmembrane helix</keyword>
<sequence length="78" mass="8112">QRIQADAVRRGTLAGSTMLGYGVVLLGIVAFWASVALSPAVRHGLDHGLGLVTTGLGAWLIALAGYIQNRVSRQAEAV</sequence>
<organism evidence="2 3">
    <name type="scientific">Sulfobacillus acidophilus</name>
    <dbReference type="NCBI Taxonomy" id="53633"/>
    <lineage>
        <taxon>Bacteria</taxon>
        <taxon>Bacillati</taxon>
        <taxon>Bacillota</taxon>
        <taxon>Clostridia</taxon>
        <taxon>Eubacteriales</taxon>
        <taxon>Clostridiales Family XVII. Incertae Sedis</taxon>
        <taxon>Sulfobacillus</taxon>
    </lineage>
</organism>
<comment type="caution">
    <text evidence="2">The sequence shown here is derived from an EMBL/GenBank/DDBJ whole genome shotgun (WGS) entry which is preliminary data.</text>
</comment>
<keyword evidence="1" id="KW-0472">Membrane</keyword>
<gene>
    <name evidence="2" type="ORF">C7B45_17660</name>
</gene>
<feature type="transmembrane region" description="Helical" evidence="1">
    <location>
        <begin position="47"/>
        <end position="67"/>
    </location>
</feature>